<feature type="compositionally biased region" description="Basic and acidic residues" evidence="2">
    <location>
        <begin position="467"/>
        <end position="480"/>
    </location>
</feature>
<gene>
    <name evidence="3" type="ORF">LTR09_000187</name>
</gene>
<sequence length="490" mass="53298">MAETACLTSAHTHARRAFSQVDFGKASEQHQHASVDFARAAKGTSDSEALRVLKLLEAQHHKLARIVKSQDASHQEPSRDPTKSPESHTTKKSEATASAPTGLGRSTKAESTTSASTSALASAHIAKPARDSSPSLARDIASRRGIPQPSRVLSPQAKARQPAPESRRKSAPKVPSSVVDSQTMFDSQADLRSSRVVKKTEDDDGFTKFYSNLTTGTMSKLSSVLAYAGLPLTAEDAVKYDHNTTQKAGKRTVRVSDDPDVKKIFSKAALEAIEDEHRQNGTLGRGFGPSESFYVVQKGGGTYSYADIAKAQQHQKGEEDDEPEFVDAKEAVAPPSPRKVRSARAKRGSFGLPRTEEELELENSTLKNTLEQLAGRLTAFETHAQDASMAALEQSMMIVKPTTPHVPTSVPEAGTLVDAGLQERLRQLESQVERQAESEQILQAKSAKQAKELKKYRHWFDKLESGAREKDKVRTEKKETFGVGDGVTGE</sequence>
<dbReference type="Proteomes" id="UP001271007">
    <property type="component" value="Unassembled WGS sequence"/>
</dbReference>
<feature type="region of interest" description="Disordered" evidence="2">
    <location>
        <begin position="467"/>
        <end position="490"/>
    </location>
</feature>
<dbReference type="AlphaFoldDB" id="A0AAJ0GJ65"/>
<protein>
    <submittedName>
        <fullName evidence="3">Uncharacterized protein</fullName>
    </submittedName>
</protein>
<dbReference type="PANTHER" id="PTHR40130">
    <property type="entry name" value="EXPRESSED PROTEIN"/>
    <property type="match status" value="1"/>
</dbReference>
<evidence type="ECO:0000256" key="2">
    <source>
        <dbReference type="SAM" id="MobiDB-lite"/>
    </source>
</evidence>
<dbReference type="Gene3D" id="1.20.58.80">
    <property type="entry name" value="Phosphotransferase system, lactose/cellobiose-type IIA subunit"/>
    <property type="match status" value="1"/>
</dbReference>
<feature type="compositionally biased region" description="Low complexity" evidence="2">
    <location>
        <begin position="109"/>
        <end position="126"/>
    </location>
</feature>
<evidence type="ECO:0000313" key="4">
    <source>
        <dbReference type="Proteomes" id="UP001271007"/>
    </source>
</evidence>
<feature type="region of interest" description="Disordered" evidence="2">
    <location>
        <begin position="67"/>
        <end position="198"/>
    </location>
</feature>
<reference evidence="3" key="1">
    <citation type="submission" date="2023-04" db="EMBL/GenBank/DDBJ databases">
        <title>Black Yeasts Isolated from many extreme environments.</title>
        <authorList>
            <person name="Coleine C."/>
            <person name="Stajich J.E."/>
            <person name="Selbmann L."/>
        </authorList>
    </citation>
    <scope>NUCLEOTIDE SEQUENCE</scope>
    <source>
        <strain evidence="3">CCFEE 5312</strain>
    </source>
</reference>
<comment type="caution">
    <text evidence="3">The sequence shown here is derived from an EMBL/GenBank/DDBJ whole genome shotgun (WGS) entry which is preliminary data.</text>
</comment>
<dbReference type="PANTHER" id="PTHR40130:SF1">
    <property type="entry name" value="SPINDLE POLE BODY-ASSOCIATED PROTEIN CUT12 DOMAIN-CONTAINING PROTEIN"/>
    <property type="match status" value="1"/>
</dbReference>
<organism evidence="3 4">
    <name type="scientific">Extremus antarcticus</name>
    <dbReference type="NCBI Taxonomy" id="702011"/>
    <lineage>
        <taxon>Eukaryota</taxon>
        <taxon>Fungi</taxon>
        <taxon>Dikarya</taxon>
        <taxon>Ascomycota</taxon>
        <taxon>Pezizomycotina</taxon>
        <taxon>Dothideomycetes</taxon>
        <taxon>Dothideomycetidae</taxon>
        <taxon>Mycosphaerellales</taxon>
        <taxon>Extremaceae</taxon>
        <taxon>Extremus</taxon>
    </lineage>
</organism>
<evidence type="ECO:0000256" key="1">
    <source>
        <dbReference type="SAM" id="Coils"/>
    </source>
</evidence>
<keyword evidence="1" id="KW-0175">Coiled coil</keyword>
<feature type="compositionally biased region" description="Basic and acidic residues" evidence="2">
    <location>
        <begin position="71"/>
        <end position="94"/>
    </location>
</feature>
<dbReference type="EMBL" id="JAWDJX010000001">
    <property type="protein sequence ID" value="KAK3058622.1"/>
    <property type="molecule type" value="Genomic_DNA"/>
</dbReference>
<keyword evidence="4" id="KW-1185">Reference proteome</keyword>
<name>A0AAJ0GJ65_9PEZI</name>
<proteinExistence type="predicted"/>
<evidence type="ECO:0000313" key="3">
    <source>
        <dbReference type="EMBL" id="KAK3058622.1"/>
    </source>
</evidence>
<accession>A0AAJ0GJ65</accession>
<feature type="coiled-coil region" evidence="1">
    <location>
        <begin position="418"/>
        <end position="445"/>
    </location>
</feature>